<accession>A0A1H4HT92</accession>
<evidence type="ECO:0000313" key="3">
    <source>
        <dbReference type="Proteomes" id="UP000198638"/>
    </source>
</evidence>
<dbReference type="InterPro" id="IPR021497">
    <property type="entry name" value="GTA_holin_3TM"/>
</dbReference>
<keyword evidence="1" id="KW-1133">Transmembrane helix</keyword>
<keyword evidence="1" id="KW-0472">Membrane</keyword>
<proteinExistence type="predicted"/>
<dbReference type="OrthoDB" id="9135383at2"/>
<dbReference type="Proteomes" id="UP000198638">
    <property type="component" value="Unassembled WGS sequence"/>
</dbReference>
<dbReference type="EMBL" id="FNRQ01000015">
    <property type="protein sequence ID" value="SEB24816.1"/>
    <property type="molecule type" value="Genomic_DNA"/>
</dbReference>
<sequence length="142" mass="15178">MAFGIDDAIAGVSKLLDDGMNKIWPDPAAKATAEATLMKAQTDAALAMMQQQMSAILAEANSKDPWTSRARPSFMYVMYIMILCGIPMGILTAFSPQTAVSIAQGMKAWLEAIPTALWGTFGTGYAGYVIARSYEKGQGVSK</sequence>
<evidence type="ECO:0000256" key="1">
    <source>
        <dbReference type="SAM" id="Phobius"/>
    </source>
</evidence>
<keyword evidence="3" id="KW-1185">Reference proteome</keyword>
<name>A0A1H4HT92_9BURK</name>
<gene>
    <name evidence="2" type="ORF">SAMN05192564_11549</name>
</gene>
<evidence type="ECO:0000313" key="2">
    <source>
        <dbReference type="EMBL" id="SEB24816.1"/>
    </source>
</evidence>
<reference evidence="3" key="1">
    <citation type="submission" date="2016-10" db="EMBL/GenBank/DDBJ databases">
        <authorList>
            <person name="Varghese N."/>
            <person name="Submissions S."/>
        </authorList>
    </citation>
    <scope>NUCLEOTIDE SEQUENCE [LARGE SCALE GENOMIC DNA]</scope>
    <source>
        <strain evidence="3">LMG 24000</strain>
    </source>
</reference>
<dbReference type="Pfam" id="PF11351">
    <property type="entry name" value="GTA_holin_3TM"/>
    <property type="match status" value="1"/>
</dbReference>
<dbReference type="STRING" id="83784.SAMN05192564_11549"/>
<organism evidence="2 3">
    <name type="scientific">Paraburkholderia sartisoli</name>
    <dbReference type="NCBI Taxonomy" id="83784"/>
    <lineage>
        <taxon>Bacteria</taxon>
        <taxon>Pseudomonadati</taxon>
        <taxon>Pseudomonadota</taxon>
        <taxon>Betaproteobacteria</taxon>
        <taxon>Burkholderiales</taxon>
        <taxon>Burkholderiaceae</taxon>
        <taxon>Paraburkholderia</taxon>
    </lineage>
</organism>
<dbReference type="AlphaFoldDB" id="A0A1H4HT92"/>
<feature type="transmembrane region" description="Helical" evidence="1">
    <location>
        <begin position="76"/>
        <end position="95"/>
    </location>
</feature>
<keyword evidence="1" id="KW-0812">Transmembrane</keyword>
<feature type="transmembrane region" description="Helical" evidence="1">
    <location>
        <begin position="115"/>
        <end position="134"/>
    </location>
</feature>
<protein>
    <submittedName>
        <fullName evidence="2">Holin of 3TMs, for gene-transfer release</fullName>
    </submittedName>
</protein>
<dbReference type="RefSeq" id="WP_090538226.1">
    <property type="nucleotide sequence ID" value="NZ_FNRQ01000015.1"/>
</dbReference>